<comment type="caution">
    <text evidence="2">The sequence shown here is derived from an EMBL/GenBank/DDBJ whole genome shotgun (WGS) entry which is preliminary data.</text>
</comment>
<accession>A0A316DAM0</accession>
<dbReference type="EMBL" id="QGGL01000005">
    <property type="protein sequence ID" value="PWK14339.1"/>
    <property type="molecule type" value="Genomic_DNA"/>
</dbReference>
<keyword evidence="1" id="KW-0812">Transmembrane</keyword>
<dbReference type="RefSeq" id="WP_109687758.1">
    <property type="nucleotide sequence ID" value="NZ_QGGL01000005.1"/>
</dbReference>
<keyword evidence="3" id="KW-1185">Reference proteome</keyword>
<reference evidence="2 3" key="1">
    <citation type="submission" date="2018-05" db="EMBL/GenBank/DDBJ databases">
        <title>Genomic Encyclopedia of Type Strains, Phase IV (KMG-IV): sequencing the most valuable type-strain genomes for metagenomic binning, comparative biology and taxonomic classification.</title>
        <authorList>
            <person name="Goeker M."/>
        </authorList>
    </citation>
    <scope>NUCLEOTIDE SEQUENCE [LARGE SCALE GENOMIC DNA]</scope>
    <source>
        <strain evidence="2 3">DSM 18773</strain>
    </source>
</reference>
<proteinExistence type="predicted"/>
<protein>
    <submittedName>
        <fullName evidence="2">Uncharacterized protein</fullName>
    </submittedName>
</protein>
<dbReference type="OrthoDB" id="2382152at2"/>
<organism evidence="2 3">
    <name type="scientific">Tumebacillus permanentifrigoris</name>
    <dbReference type="NCBI Taxonomy" id="378543"/>
    <lineage>
        <taxon>Bacteria</taxon>
        <taxon>Bacillati</taxon>
        <taxon>Bacillota</taxon>
        <taxon>Bacilli</taxon>
        <taxon>Bacillales</taxon>
        <taxon>Alicyclobacillaceae</taxon>
        <taxon>Tumebacillus</taxon>
    </lineage>
</organism>
<keyword evidence="1" id="KW-0472">Membrane</keyword>
<name>A0A316DAM0_9BACL</name>
<gene>
    <name evidence="2" type="ORF">C7459_10595</name>
</gene>
<dbReference type="Proteomes" id="UP000245634">
    <property type="component" value="Unassembled WGS sequence"/>
</dbReference>
<evidence type="ECO:0000313" key="2">
    <source>
        <dbReference type="EMBL" id="PWK14339.1"/>
    </source>
</evidence>
<dbReference type="AlphaFoldDB" id="A0A316DAM0"/>
<feature type="transmembrane region" description="Helical" evidence="1">
    <location>
        <begin position="38"/>
        <end position="65"/>
    </location>
</feature>
<sequence length="113" mass="12892">MKKWLLAWVVFTLYLIANMTIMPTAEQPHLIATMLLGLFFFLIFGLRGVYGAMLTVAGIVVLAIFVHQFRHPHNEFAFYGKQLLRLLLDLITIMGGGGIGFWVLRLLERRTTP</sequence>
<feature type="transmembrane region" description="Helical" evidence="1">
    <location>
        <begin position="86"/>
        <end position="104"/>
    </location>
</feature>
<evidence type="ECO:0000256" key="1">
    <source>
        <dbReference type="SAM" id="Phobius"/>
    </source>
</evidence>
<evidence type="ECO:0000313" key="3">
    <source>
        <dbReference type="Proteomes" id="UP000245634"/>
    </source>
</evidence>
<keyword evidence="1" id="KW-1133">Transmembrane helix</keyword>